<gene>
    <name evidence="1" type="ORF">BpHYR1_039425</name>
</gene>
<evidence type="ECO:0000313" key="2">
    <source>
        <dbReference type="Proteomes" id="UP000276133"/>
    </source>
</evidence>
<accession>A0A3M7R011</accession>
<keyword evidence="2" id="KW-1185">Reference proteome</keyword>
<sequence>MSPFYQNYLVKYTQLSKTQWHNYNYLKNFIEDNFMLQLTWPTLRIIELYATSFEKSNFMMPSFW</sequence>
<organism evidence="1 2">
    <name type="scientific">Brachionus plicatilis</name>
    <name type="common">Marine rotifer</name>
    <name type="synonym">Brachionus muelleri</name>
    <dbReference type="NCBI Taxonomy" id="10195"/>
    <lineage>
        <taxon>Eukaryota</taxon>
        <taxon>Metazoa</taxon>
        <taxon>Spiralia</taxon>
        <taxon>Gnathifera</taxon>
        <taxon>Rotifera</taxon>
        <taxon>Eurotatoria</taxon>
        <taxon>Monogononta</taxon>
        <taxon>Pseudotrocha</taxon>
        <taxon>Ploima</taxon>
        <taxon>Brachionidae</taxon>
        <taxon>Brachionus</taxon>
    </lineage>
</organism>
<reference evidence="1 2" key="1">
    <citation type="journal article" date="2018" name="Sci. Rep.">
        <title>Genomic signatures of local adaptation to the degree of environmental predictability in rotifers.</title>
        <authorList>
            <person name="Franch-Gras L."/>
            <person name="Hahn C."/>
            <person name="Garcia-Roger E.M."/>
            <person name="Carmona M.J."/>
            <person name="Serra M."/>
            <person name="Gomez A."/>
        </authorList>
    </citation>
    <scope>NUCLEOTIDE SEQUENCE [LARGE SCALE GENOMIC DNA]</scope>
    <source>
        <strain evidence="1">HYR1</strain>
    </source>
</reference>
<dbReference type="Proteomes" id="UP000276133">
    <property type="component" value="Unassembled WGS sequence"/>
</dbReference>
<name>A0A3M7R011_BRAPC</name>
<comment type="caution">
    <text evidence="1">The sequence shown here is derived from an EMBL/GenBank/DDBJ whole genome shotgun (WGS) entry which is preliminary data.</text>
</comment>
<evidence type="ECO:0000313" key="1">
    <source>
        <dbReference type="EMBL" id="RNA16896.1"/>
    </source>
</evidence>
<proteinExistence type="predicted"/>
<dbReference type="AlphaFoldDB" id="A0A3M7R011"/>
<dbReference type="EMBL" id="REGN01004598">
    <property type="protein sequence ID" value="RNA16896.1"/>
    <property type="molecule type" value="Genomic_DNA"/>
</dbReference>
<protein>
    <submittedName>
        <fullName evidence="1">Uncharacterized protein</fullName>
    </submittedName>
</protein>